<reference evidence="2" key="1">
    <citation type="journal article" date="2017" name="Genome Biol.">
        <title>Comparative genomics reveals high biological diversity and specific adaptations in the industrially and medically important fungal genus Aspergillus.</title>
        <authorList>
            <person name="de Vries R.P."/>
            <person name="Riley R."/>
            <person name="Wiebenga A."/>
            <person name="Aguilar-Osorio G."/>
            <person name="Amillis S."/>
            <person name="Uchima C.A."/>
            <person name="Anderluh G."/>
            <person name="Asadollahi M."/>
            <person name="Askin M."/>
            <person name="Barry K."/>
            <person name="Battaglia E."/>
            <person name="Bayram O."/>
            <person name="Benocci T."/>
            <person name="Braus-Stromeyer S.A."/>
            <person name="Caldana C."/>
            <person name="Canovas D."/>
            <person name="Cerqueira G.C."/>
            <person name="Chen F."/>
            <person name="Chen W."/>
            <person name="Choi C."/>
            <person name="Clum A."/>
            <person name="Dos Santos R.A."/>
            <person name="Damasio A.R."/>
            <person name="Diallinas G."/>
            <person name="Emri T."/>
            <person name="Fekete E."/>
            <person name="Flipphi M."/>
            <person name="Freyberg S."/>
            <person name="Gallo A."/>
            <person name="Gournas C."/>
            <person name="Habgood R."/>
            <person name="Hainaut M."/>
            <person name="Harispe M.L."/>
            <person name="Henrissat B."/>
            <person name="Hilden K.S."/>
            <person name="Hope R."/>
            <person name="Hossain A."/>
            <person name="Karabika E."/>
            <person name="Karaffa L."/>
            <person name="Karanyi Z."/>
            <person name="Krasevec N."/>
            <person name="Kuo A."/>
            <person name="Kusch H."/>
            <person name="LaButti K."/>
            <person name="Lagendijk E.L."/>
            <person name="Lapidus A."/>
            <person name="Levasseur A."/>
            <person name="Lindquist E."/>
            <person name="Lipzen A."/>
            <person name="Logrieco A.F."/>
            <person name="MacCabe A."/>
            <person name="Maekelae M.R."/>
            <person name="Malavazi I."/>
            <person name="Melin P."/>
            <person name="Meyer V."/>
            <person name="Mielnichuk N."/>
            <person name="Miskei M."/>
            <person name="Molnar A.P."/>
            <person name="Mule G."/>
            <person name="Ngan C.Y."/>
            <person name="Orejas M."/>
            <person name="Orosz E."/>
            <person name="Ouedraogo J.P."/>
            <person name="Overkamp K.M."/>
            <person name="Park H.-S."/>
            <person name="Perrone G."/>
            <person name="Piumi F."/>
            <person name="Punt P.J."/>
            <person name="Ram A.F."/>
            <person name="Ramon A."/>
            <person name="Rauscher S."/>
            <person name="Record E."/>
            <person name="Riano-Pachon D.M."/>
            <person name="Robert V."/>
            <person name="Roehrig J."/>
            <person name="Ruller R."/>
            <person name="Salamov A."/>
            <person name="Salih N.S."/>
            <person name="Samson R.A."/>
            <person name="Sandor E."/>
            <person name="Sanguinetti M."/>
            <person name="Schuetze T."/>
            <person name="Sepcic K."/>
            <person name="Shelest E."/>
            <person name="Sherlock G."/>
            <person name="Sophianopoulou V."/>
            <person name="Squina F.M."/>
            <person name="Sun H."/>
            <person name="Susca A."/>
            <person name="Todd R.B."/>
            <person name="Tsang A."/>
            <person name="Unkles S.E."/>
            <person name="van de Wiele N."/>
            <person name="van Rossen-Uffink D."/>
            <person name="Oliveira J.V."/>
            <person name="Vesth T.C."/>
            <person name="Visser J."/>
            <person name="Yu J.-H."/>
            <person name="Zhou M."/>
            <person name="Andersen M.R."/>
            <person name="Archer D.B."/>
            <person name="Baker S.E."/>
            <person name="Benoit I."/>
            <person name="Brakhage A.A."/>
            <person name="Braus G.H."/>
            <person name="Fischer R."/>
            <person name="Frisvad J.C."/>
            <person name="Goldman G.H."/>
            <person name="Houbraken J."/>
            <person name="Oakley B."/>
            <person name="Pocsi I."/>
            <person name="Scazzocchio C."/>
            <person name="Seiboth B."/>
            <person name="vanKuyk P.A."/>
            <person name="Wortman J."/>
            <person name="Dyer P.S."/>
            <person name="Grigoriev I.V."/>
        </authorList>
    </citation>
    <scope>NUCLEOTIDE SEQUENCE [LARGE SCALE GENOMIC DNA]</scope>
    <source>
        <strain evidence="2">CBS 593.65</strain>
    </source>
</reference>
<organism evidence="1 2">
    <name type="scientific">Aspergillus sydowii CBS 593.65</name>
    <dbReference type="NCBI Taxonomy" id="1036612"/>
    <lineage>
        <taxon>Eukaryota</taxon>
        <taxon>Fungi</taxon>
        <taxon>Dikarya</taxon>
        <taxon>Ascomycota</taxon>
        <taxon>Pezizomycotina</taxon>
        <taxon>Eurotiomycetes</taxon>
        <taxon>Eurotiomycetidae</taxon>
        <taxon>Eurotiales</taxon>
        <taxon>Aspergillaceae</taxon>
        <taxon>Aspergillus</taxon>
        <taxon>Aspergillus subgen. Nidulantes</taxon>
    </lineage>
</organism>
<dbReference type="AlphaFoldDB" id="A0A1L9TUT4"/>
<dbReference type="Proteomes" id="UP000184356">
    <property type="component" value="Unassembled WGS sequence"/>
</dbReference>
<keyword evidence="2" id="KW-1185">Reference proteome</keyword>
<dbReference type="VEuPathDB" id="FungiDB:ASPSYDRAFT_698076"/>
<evidence type="ECO:0000313" key="1">
    <source>
        <dbReference type="EMBL" id="OJJ63182.1"/>
    </source>
</evidence>
<protein>
    <submittedName>
        <fullName evidence="1">Uncharacterized protein</fullName>
    </submittedName>
</protein>
<gene>
    <name evidence="1" type="ORF">ASPSYDRAFT_698076</name>
</gene>
<dbReference type="GeneID" id="63766560"/>
<dbReference type="EMBL" id="KV878583">
    <property type="protein sequence ID" value="OJJ63182.1"/>
    <property type="molecule type" value="Genomic_DNA"/>
</dbReference>
<proteinExistence type="predicted"/>
<accession>A0A1L9TUT4</accession>
<evidence type="ECO:0000313" key="2">
    <source>
        <dbReference type="Proteomes" id="UP000184356"/>
    </source>
</evidence>
<name>A0A1L9TUT4_9EURO</name>
<dbReference type="RefSeq" id="XP_040706988.1">
    <property type="nucleotide sequence ID" value="XM_040850487.1"/>
</dbReference>
<sequence length="156" mass="17274">MVRPAERNGDNTRSCNFAAVTRDQLGSLGSSSSSSSLLQICPREQLPFVCRLTLLSPVSQLNYTHSLLALLLSGHPFDLDVKPPRLPCGPFSRCAALSYCPLPESPHPYYDRPSVLANYSSLLIVKPAAYLITYIYSVRRSGLVLCACAFPQRPWW</sequence>